<comment type="caution">
    <text evidence="3">The sequence shown here is derived from an EMBL/GenBank/DDBJ whole genome shotgun (WGS) entry which is preliminary data.</text>
</comment>
<dbReference type="InterPro" id="IPR036179">
    <property type="entry name" value="Ig-like_dom_sf"/>
</dbReference>
<dbReference type="InterPro" id="IPR003599">
    <property type="entry name" value="Ig_sub"/>
</dbReference>
<dbReference type="Proteomes" id="UP001292094">
    <property type="component" value="Unassembled WGS sequence"/>
</dbReference>
<feature type="chain" id="PRO_5041985332" description="Ig-like domain-containing protein" evidence="1">
    <location>
        <begin position="18"/>
        <end position="175"/>
    </location>
</feature>
<evidence type="ECO:0000313" key="4">
    <source>
        <dbReference type="Proteomes" id="UP001292094"/>
    </source>
</evidence>
<dbReference type="SUPFAM" id="SSF48726">
    <property type="entry name" value="Immunoglobulin"/>
    <property type="match status" value="1"/>
</dbReference>
<evidence type="ECO:0000313" key="3">
    <source>
        <dbReference type="EMBL" id="KAK4299131.1"/>
    </source>
</evidence>
<reference evidence="3" key="1">
    <citation type="submission" date="2023-11" db="EMBL/GenBank/DDBJ databases">
        <title>Genome assemblies of two species of porcelain crab, Petrolisthes cinctipes and Petrolisthes manimaculis (Anomura: Porcellanidae).</title>
        <authorList>
            <person name="Angst P."/>
        </authorList>
    </citation>
    <scope>NUCLEOTIDE SEQUENCE</scope>
    <source>
        <strain evidence="3">PB745_02</strain>
        <tissue evidence="3">Gill</tissue>
    </source>
</reference>
<dbReference type="Pfam" id="PF07686">
    <property type="entry name" value="V-set"/>
    <property type="match status" value="1"/>
</dbReference>
<dbReference type="EMBL" id="JAWZYT010003294">
    <property type="protein sequence ID" value="KAK4299131.1"/>
    <property type="molecule type" value="Genomic_DNA"/>
</dbReference>
<evidence type="ECO:0000259" key="2">
    <source>
        <dbReference type="PROSITE" id="PS50835"/>
    </source>
</evidence>
<protein>
    <recommendedName>
        <fullName evidence="2">Ig-like domain-containing protein</fullName>
    </recommendedName>
</protein>
<dbReference type="PANTHER" id="PTHR21261">
    <property type="entry name" value="BEAT PROTEIN"/>
    <property type="match status" value="1"/>
</dbReference>
<dbReference type="PROSITE" id="PS50835">
    <property type="entry name" value="IG_LIKE"/>
    <property type="match status" value="1"/>
</dbReference>
<proteinExistence type="predicted"/>
<keyword evidence="1" id="KW-0732">Signal</keyword>
<dbReference type="SMART" id="SM00409">
    <property type="entry name" value="IG"/>
    <property type="match status" value="1"/>
</dbReference>
<evidence type="ECO:0000256" key="1">
    <source>
        <dbReference type="SAM" id="SignalP"/>
    </source>
</evidence>
<dbReference type="InterPro" id="IPR013783">
    <property type="entry name" value="Ig-like_fold"/>
</dbReference>
<feature type="domain" description="Ig-like" evidence="2">
    <location>
        <begin position="33"/>
        <end position="126"/>
    </location>
</feature>
<organism evidence="3 4">
    <name type="scientific">Petrolisthes manimaculis</name>
    <dbReference type="NCBI Taxonomy" id="1843537"/>
    <lineage>
        <taxon>Eukaryota</taxon>
        <taxon>Metazoa</taxon>
        <taxon>Ecdysozoa</taxon>
        <taxon>Arthropoda</taxon>
        <taxon>Crustacea</taxon>
        <taxon>Multicrustacea</taxon>
        <taxon>Malacostraca</taxon>
        <taxon>Eumalacostraca</taxon>
        <taxon>Eucarida</taxon>
        <taxon>Decapoda</taxon>
        <taxon>Pleocyemata</taxon>
        <taxon>Anomura</taxon>
        <taxon>Galatheoidea</taxon>
        <taxon>Porcellanidae</taxon>
        <taxon>Petrolisthes</taxon>
    </lineage>
</organism>
<accession>A0AAE1P0Z1</accession>
<sequence length="175" mass="19797">MTWVWVWVSLLLHHAQGVRVSRVSVPEPAAIVGEAATLRCHFTTPNDTFFSVRWYKDERQFYSFVPDRIPVKRTHYLPGLFVQVPESDEHVVQLRRVEVDNEGAYSCEVIGDKPFFKSSSSTANLSVALLPTTLVISGAEGQHSVHSLLNVTCTARDSWPRPNLTYFINGNPRKD</sequence>
<name>A0AAE1P0Z1_9EUCA</name>
<dbReference type="AlphaFoldDB" id="A0AAE1P0Z1"/>
<dbReference type="InterPro" id="IPR013106">
    <property type="entry name" value="Ig_V-set"/>
</dbReference>
<keyword evidence="4" id="KW-1185">Reference proteome</keyword>
<gene>
    <name evidence="3" type="ORF">Pmani_028573</name>
</gene>
<feature type="signal peptide" evidence="1">
    <location>
        <begin position="1"/>
        <end position="17"/>
    </location>
</feature>
<dbReference type="Gene3D" id="2.60.40.10">
    <property type="entry name" value="Immunoglobulins"/>
    <property type="match status" value="1"/>
</dbReference>
<dbReference type="InterPro" id="IPR007110">
    <property type="entry name" value="Ig-like_dom"/>
</dbReference>
<dbReference type="PANTHER" id="PTHR21261:SF15">
    <property type="entry name" value="BEATEN PATH IIIA, ISOFORM D-RELATED"/>
    <property type="match status" value="1"/>
</dbReference>